<evidence type="ECO:0000259" key="1">
    <source>
        <dbReference type="Pfam" id="PF00483"/>
    </source>
</evidence>
<feature type="domain" description="Nucleotidyl transferase" evidence="1">
    <location>
        <begin position="18"/>
        <end position="127"/>
    </location>
</feature>
<dbReference type="InterPro" id="IPR005835">
    <property type="entry name" value="NTP_transferase_dom"/>
</dbReference>
<organism evidence="2">
    <name type="scientific">marine metagenome</name>
    <dbReference type="NCBI Taxonomy" id="408172"/>
    <lineage>
        <taxon>unclassified sequences</taxon>
        <taxon>metagenomes</taxon>
        <taxon>ecological metagenomes</taxon>
    </lineage>
</organism>
<dbReference type="Pfam" id="PF00483">
    <property type="entry name" value="NTP_transferase"/>
    <property type="match status" value="1"/>
</dbReference>
<feature type="non-terminal residue" evidence="2">
    <location>
        <position position="183"/>
    </location>
</feature>
<dbReference type="InterPro" id="IPR029044">
    <property type="entry name" value="Nucleotide-diphossugar_trans"/>
</dbReference>
<dbReference type="AlphaFoldDB" id="A0A382HYL9"/>
<sequence length="183" mass="19925">MGARYGGLKQLEAVGPNGETLMDYAIYDAHRAGFSRVVFLIRRDIAEVFEAQIGSRYVGRLEVSYAYQELEDLPEGFSVPEERERPWGTGHATWAAREVVGDFPFAVINADDFYGAETFSRLSESLAESDGADPSGKLSCSMAGFRLSETLSEHGNVSRGVCATSGGLLKTVSEWTGIGREPD</sequence>
<dbReference type="SUPFAM" id="SSF53448">
    <property type="entry name" value="Nucleotide-diphospho-sugar transferases"/>
    <property type="match status" value="1"/>
</dbReference>
<dbReference type="Gene3D" id="3.90.550.10">
    <property type="entry name" value="Spore Coat Polysaccharide Biosynthesis Protein SpsA, Chain A"/>
    <property type="match status" value="1"/>
</dbReference>
<reference evidence="2" key="1">
    <citation type="submission" date="2018-05" db="EMBL/GenBank/DDBJ databases">
        <authorList>
            <person name="Lanie J.A."/>
            <person name="Ng W.-L."/>
            <person name="Kazmierczak K.M."/>
            <person name="Andrzejewski T.M."/>
            <person name="Davidsen T.M."/>
            <person name="Wayne K.J."/>
            <person name="Tettelin H."/>
            <person name="Glass J.I."/>
            <person name="Rusch D."/>
            <person name="Podicherti R."/>
            <person name="Tsui H.-C.T."/>
            <person name="Winkler M.E."/>
        </authorList>
    </citation>
    <scope>NUCLEOTIDE SEQUENCE</scope>
</reference>
<proteinExistence type="predicted"/>
<evidence type="ECO:0000313" key="2">
    <source>
        <dbReference type="EMBL" id="SVB92460.1"/>
    </source>
</evidence>
<name>A0A382HYL9_9ZZZZ</name>
<protein>
    <recommendedName>
        <fullName evidence="1">Nucleotidyl transferase domain-containing protein</fullName>
    </recommendedName>
</protein>
<accession>A0A382HYL9</accession>
<dbReference type="EMBL" id="UINC01064117">
    <property type="protein sequence ID" value="SVB92460.1"/>
    <property type="molecule type" value="Genomic_DNA"/>
</dbReference>
<gene>
    <name evidence="2" type="ORF">METZ01_LOCUS245314</name>
</gene>